<feature type="region of interest" description="Disordered" evidence="1">
    <location>
        <begin position="195"/>
        <end position="218"/>
    </location>
</feature>
<name>A0A6L2M9I0_TANCI</name>
<evidence type="ECO:0000256" key="1">
    <source>
        <dbReference type="SAM" id="MobiDB-lite"/>
    </source>
</evidence>
<organism evidence="2">
    <name type="scientific">Tanacetum cinerariifolium</name>
    <name type="common">Dalmatian daisy</name>
    <name type="synonym">Chrysanthemum cinerariifolium</name>
    <dbReference type="NCBI Taxonomy" id="118510"/>
    <lineage>
        <taxon>Eukaryota</taxon>
        <taxon>Viridiplantae</taxon>
        <taxon>Streptophyta</taxon>
        <taxon>Embryophyta</taxon>
        <taxon>Tracheophyta</taxon>
        <taxon>Spermatophyta</taxon>
        <taxon>Magnoliopsida</taxon>
        <taxon>eudicotyledons</taxon>
        <taxon>Gunneridae</taxon>
        <taxon>Pentapetalae</taxon>
        <taxon>asterids</taxon>
        <taxon>campanulids</taxon>
        <taxon>Asterales</taxon>
        <taxon>Asteraceae</taxon>
        <taxon>Asteroideae</taxon>
        <taxon>Anthemideae</taxon>
        <taxon>Anthemidinae</taxon>
        <taxon>Tanacetum</taxon>
    </lineage>
</organism>
<feature type="compositionally biased region" description="Low complexity" evidence="1">
    <location>
        <begin position="102"/>
        <end position="125"/>
    </location>
</feature>
<feature type="region of interest" description="Disordered" evidence="1">
    <location>
        <begin position="74"/>
        <end position="166"/>
    </location>
</feature>
<proteinExistence type="predicted"/>
<dbReference type="AlphaFoldDB" id="A0A6L2M9I0"/>
<sequence length="302" mass="31834">MAISIILVSSNSSERSVGTSAGRVIMFGTIPTTIPDTTPTMTLPTTHVYTTLTSTEIPTVSPIVSPSLDYIPASPDYSLASDTESDPSEDPSPDHIPPLPTTLPFLSSTDDTSNSNTPDTPPSSTHDLFTSNDSSRDLPSDSSSKTSSDSSLDALSDSSSGHLSLNHSSPALATSMRSSHQLCLSVSSIPHSSAAITERPSHFSSMGPSRKRSRSPTTSVLISAPIPGALSAARADLLPPPKRIRSSDFVTDLEDCSNESSESSISRETSLRDDVVVRSSDKPYLEPGIDLEIQANIDECIA</sequence>
<dbReference type="EMBL" id="BKCJ010005916">
    <property type="protein sequence ID" value="GEU69332.1"/>
    <property type="molecule type" value="Genomic_DNA"/>
</dbReference>
<reference evidence="2" key="1">
    <citation type="journal article" date="2019" name="Sci. Rep.">
        <title>Draft genome of Tanacetum cinerariifolium, the natural source of mosquito coil.</title>
        <authorList>
            <person name="Yamashiro T."/>
            <person name="Shiraishi A."/>
            <person name="Satake H."/>
            <person name="Nakayama K."/>
        </authorList>
    </citation>
    <scope>NUCLEOTIDE SEQUENCE</scope>
</reference>
<comment type="caution">
    <text evidence="2">The sequence shown here is derived from an EMBL/GenBank/DDBJ whole genome shotgun (WGS) entry which is preliminary data.</text>
</comment>
<gene>
    <name evidence="2" type="ORF">Tci_041310</name>
</gene>
<evidence type="ECO:0000313" key="2">
    <source>
        <dbReference type="EMBL" id="GEU69332.1"/>
    </source>
</evidence>
<accession>A0A6L2M9I0</accession>
<protein>
    <submittedName>
        <fullName evidence="2">Uncharacterized protein</fullName>
    </submittedName>
</protein>
<feature type="compositionally biased region" description="Low complexity" evidence="1">
    <location>
        <begin position="140"/>
        <end position="166"/>
    </location>
</feature>